<accession>A0A4D7QL36</accession>
<reference evidence="2 3" key="1">
    <citation type="submission" date="2019-04" db="EMBL/GenBank/DDBJ databases">
        <title>Phreatobacter aquaticus sp. nov.</title>
        <authorList>
            <person name="Choi A."/>
            <person name="Baek K."/>
        </authorList>
    </citation>
    <scope>NUCLEOTIDE SEQUENCE [LARGE SCALE GENOMIC DNA]</scope>
    <source>
        <strain evidence="2 3">NMCR1094</strain>
    </source>
</reference>
<dbReference type="GO" id="GO:0004131">
    <property type="term" value="F:cytosine deaminase activity"/>
    <property type="evidence" value="ECO:0007669"/>
    <property type="project" value="UniProtKB-EC"/>
</dbReference>
<dbReference type="EMBL" id="CP039865">
    <property type="protein sequence ID" value="QCK85002.1"/>
    <property type="molecule type" value="Genomic_DNA"/>
</dbReference>
<dbReference type="InterPro" id="IPR052349">
    <property type="entry name" value="Metallo-hydrolase_Enzymes"/>
</dbReference>
<dbReference type="OrthoDB" id="9815027at2"/>
<protein>
    <submittedName>
        <fullName evidence="2">Cytosine deaminase</fullName>
        <ecNumber evidence="2">3.5.4.1</ecNumber>
    </submittedName>
</protein>
<organism evidence="2 3">
    <name type="scientific">Phreatobacter aquaticus</name>
    <dbReference type="NCBI Taxonomy" id="2570229"/>
    <lineage>
        <taxon>Bacteria</taxon>
        <taxon>Pseudomonadati</taxon>
        <taxon>Pseudomonadota</taxon>
        <taxon>Alphaproteobacteria</taxon>
        <taxon>Hyphomicrobiales</taxon>
        <taxon>Phreatobacteraceae</taxon>
        <taxon>Phreatobacter</taxon>
    </lineage>
</organism>
<dbReference type="GO" id="GO:0035888">
    <property type="term" value="F:isoguanine deaminase activity"/>
    <property type="evidence" value="ECO:0007669"/>
    <property type="project" value="TreeGrafter"/>
</dbReference>
<dbReference type="Pfam" id="PF07969">
    <property type="entry name" value="Amidohydro_3"/>
    <property type="match status" value="1"/>
</dbReference>
<dbReference type="SUPFAM" id="SSF51556">
    <property type="entry name" value="Metallo-dependent hydrolases"/>
    <property type="match status" value="1"/>
</dbReference>
<dbReference type="Gene3D" id="2.30.40.10">
    <property type="entry name" value="Urease, subunit C, domain 1"/>
    <property type="match status" value="1"/>
</dbReference>
<dbReference type="InterPro" id="IPR011059">
    <property type="entry name" value="Metal-dep_hydrolase_composite"/>
</dbReference>
<dbReference type="AlphaFoldDB" id="A0A4D7QL36"/>
<dbReference type="KEGG" id="paqt:E8L99_04020"/>
<dbReference type="GO" id="GO:0006209">
    <property type="term" value="P:cytosine catabolic process"/>
    <property type="evidence" value="ECO:0007669"/>
    <property type="project" value="TreeGrafter"/>
</dbReference>
<proteinExistence type="predicted"/>
<feature type="domain" description="Amidohydrolase 3" evidence="1">
    <location>
        <begin position="210"/>
        <end position="416"/>
    </location>
</feature>
<dbReference type="Gene3D" id="3.20.20.140">
    <property type="entry name" value="Metal-dependent hydrolases"/>
    <property type="match status" value="1"/>
</dbReference>
<name>A0A4D7QL36_9HYPH</name>
<gene>
    <name evidence="2" type="ORF">E8L99_04020</name>
</gene>
<evidence type="ECO:0000259" key="1">
    <source>
        <dbReference type="Pfam" id="PF07969"/>
    </source>
</evidence>
<dbReference type="Proteomes" id="UP000298588">
    <property type="component" value="Chromosome"/>
</dbReference>
<keyword evidence="2" id="KW-0378">Hydrolase</keyword>
<sequence length="441" mass="47812">MNTGFASVPTSGTYRLTNVTLPATLVEGLHLSADADGLVLADIVIEAGRIAAISVAGTGAGRAIDLDRGMVFPCFVEAHTHLDKGHIWPRAANPDGSFPGALQTVTADRLAHWSSEDVRTRMRFSLRSAFAHGTAAIRTHIDSTPDQYPISWPVFAEMREEWSGRIDLQASALSSIDFSVEPGYLAGLAATLKRFGGGLGSVTYMSPNLAAGLAGLFACALDNGLPLDFHVDETLDPAAQSLRLIAEAAIANGWDWKQRGRIVVGHCCSLSMQEPDEVERTLDVVARAGLAVVSLPMCNMYLQDRTAGRTPRRRGVTLLHEMQARGIPVMVSSDNTRDPFYAYGDLDALEVYREATRILHFDHPVGDWPQAVTRTPAQARGFAGRGVIAVGAPADLVLFRGRTWTELLSRPQSDRTVLRAGHAIDTTLPDYRELDMLWSRG</sequence>
<dbReference type="InterPro" id="IPR032466">
    <property type="entry name" value="Metal_Hydrolase"/>
</dbReference>
<keyword evidence="3" id="KW-1185">Reference proteome</keyword>
<dbReference type="PANTHER" id="PTHR32027:SF0">
    <property type="entry name" value="CYTOSINE DEAMINASE"/>
    <property type="match status" value="1"/>
</dbReference>
<dbReference type="EC" id="3.5.4.1" evidence="2"/>
<dbReference type="InterPro" id="IPR013108">
    <property type="entry name" value="Amidohydro_3"/>
</dbReference>
<dbReference type="PANTHER" id="PTHR32027">
    <property type="entry name" value="CYTOSINE DEAMINASE"/>
    <property type="match status" value="1"/>
</dbReference>
<dbReference type="SUPFAM" id="SSF51338">
    <property type="entry name" value="Composite domain of metallo-dependent hydrolases"/>
    <property type="match status" value="1"/>
</dbReference>
<dbReference type="RefSeq" id="WP_137098336.1">
    <property type="nucleotide sequence ID" value="NZ_CP039865.1"/>
</dbReference>
<dbReference type="NCBIfam" id="NF005759">
    <property type="entry name" value="PRK07583.1"/>
    <property type="match status" value="1"/>
</dbReference>
<dbReference type="CDD" id="cd01293">
    <property type="entry name" value="Bact_CD"/>
    <property type="match status" value="1"/>
</dbReference>
<evidence type="ECO:0000313" key="3">
    <source>
        <dbReference type="Proteomes" id="UP000298588"/>
    </source>
</evidence>
<evidence type="ECO:0000313" key="2">
    <source>
        <dbReference type="EMBL" id="QCK85002.1"/>
    </source>
</evidence>